<keyword evidence="4" id="KW-1185">Reference proteome</keyword>
<proteinExistence type="predicted"/>
<dbReference type="AlphaFoldDB" id="G8WRF2"/>
<dbReference type="EMBL" id="CP003219">
    <property type="protein sequence ID" value="AEW92969.1"/>
    <property type="molecule type" value="Genomic_DNA"/>
</dbReference>
<protein>
    <submittedName>
        <fullName evidence="3">Uncharacterized protein</fullName>
    </submittedName>
</protein>
<accession>G8WRF2</accession>
<feature type="transmembrane region" description="Helical" evidence="2">
    <location>
        <begin position="89"/>
        <end position="108"/>
    </location>
</feature>
<name>G8WRF2_STREN</name>
<feature type="compositionally biased region" description="Acidic residues" evidence="1">
    <location>
        <begin position="128"/>
        <end position="143"/>
    </location>
</feature>
<dbReference type="HOGENOM" id="CLU_962827_0_0_11"/>
<evidence type="ECO:0000313" key="4">
    <source>
        <dbReference type="Proteomes" id="UP000007842"/>
    </source>
</evidence>
<dbReference type="KEGG" id="scy:SCATT_05980"/>
<dbReference type="PATRIC" id="fig|1003195.29.peg.597"/>
<keyword evidence="2" id="KW-1133">Transmembrane helix</keyword>
<organism evidence="3 4">
    <name type="scientific">Streptantibioticus cattleyicolor (strain ATCC 35852 / DSM 46488 / JCM 4925 / NBRC 14057 / NRRL 8057)</name>
    <name type="common">Streptomyces cattleya</name>
    <dbReference type="NCBI Taxonomy" id="1003195"/>
    <lineage>
        <taxon>Bacteria</taxon>
        <taxon>Bacillati</taxon>
        <taxon>Actinomycetota</taxon>
        <taxon>Actinomycetes</taxon>
        <taxon>Kitasatosporales</taxon>
        <taxon>Streptomycetaceae</taxon>
        <taxon>Streptantibioticus</taxon>
    </lineage>
</organism>
<feature type="region of interest" description="Disordered" evidence="1">
    <location>
        <begin position="114"/>
        <end position="143"/>
    </location>
</feature>
<gene>
    <name evidence="3" type="ordered locus">SCATT_05980</name>
</gene>
<dbReference type="eggNOG" id="ENOG5031Y5J">
    <property type="taxonomic scope" value="Bacteria"/>
</dbReference>
<evidence type="ECO:0000256" key="1">
    <source>
        <dbReference type="SAM" id="MobiDB-lite"/>
    </source>
</evidence>
<feature type="compositionally biased region" description="Low complexity" evidence="1">
    <location>
        <begin position="248"/>
        <end position="258"/>
    </location>
</feature>
<dbReference type="Proteomes" id="UP000007842">
    <property type="component" value="Chromosome"/>
</dbReference>
<reference evidence="4" key="1">
    <citation type="submission" date="2011-12" db="EMBL/GenBank/DDBJ databases">
        <title>Complete genome sequence of Streptomyces cattleya strain DSM 46488.</title>
        <authorList>
            <person name="Ou H.-Y."/>
            <person name="Li P."/>
            <person name="Zhao C."/>
            <person name="O'Hagan D."/>
            <person name="Deng Z."/>
        </authorList>
    </citation>
    <scope>NUCLEOTIDE SEQUENCE [LARGE SCALE GENOMIC DNA]</scope>
    <source>
        <strain evidence="4">ATCC 35852 / DSM 46488 / JCM 4925 / NBRC 14057 / NRRL 8057</strain>
    </source>
</reference>
<keyword evidence="2" id="KW-0812">Transmembrane</keyword>
<evidence type="ECO:0000313" key="3">
    <source>
        <dbReference type="EMBL" id="AEW92969.1"/>
    </source>
</evidence>
<dbReference type="STRING" id="1003195.SCATT_05980"/>
<keyword evidence="2" id="KW-0472">Membrane</keyword>
<feature type="transmembrane region" description="Helical" evidence="2">
    <location>
        <begin position="60"/>
        <end position="83"/>
    </location>
</feature>
<sequence length="289" mass="29816">MMGRLRDELLIPFRGAGEAGRDLWAGTRVLVSLGGRGLRRLAVLALGVLRPRTGGKALEMAGAVVLAGVAVVPPVWAAGAVVWRVVARYGSWIAGAGVVGWVLAAWTVSPPRAEQTTLNDHEMSAGEYDTEPDPAEDDEPAVDPDDVAERMVHLVVEAIADAAAAGRAGVHLATLRTMLTEAGLPALEDVEALHTWLRGRGIPVARNLKVRGENKLGVRADALTASLGVPLREALAAPGWRVQEGASGRAPGAAVEGPPGAGGGAGRGRAVAPRPATPPTRPHDPTGGR</sequence>
<evidence type="ECO:0000256" key="2">
    <source>
        <dbReference type="SAM" id="Phobius"/>
    </source>
</evidence>
<feature type="region of interest" description="Disordered" evidence="1">
    <location>
        <begin position="244"/>
        <end position="289"/>
    </location>
</feature>